<dbReference type="PROSITE" id="PS51257">
    <property type="entry name" value="PROKAR_LIPOPROTEIN"/>
    <property type="match status" value="1"/>
</dbReference>
<dbReference type="Pfam" id="PF03640">
    <property type="entry name" value="Lipoprotein_15"/>
    <property type="match status" value="3"/>
</dbReference>
<sequence>MKKLFFLLTAAVFTLYSCSSDDDSSSTPDPDPTGNSIQLTENSEHGMILTDNEGMTLYFFSDDSGEVSTCTEGCLSVWPVFYAGDITVDEGLDADDFATITRGDGEKQTTYKGWPLYYFANDSEAGDVNGDGVGDIWYVAKPDYSLMYVHAQLVGHDGKNYIVDAEGNYVEGVGDTFYITDPEGNTLYAFINDTKDNNNFTNEDFSNDAVWPVFHLDLDRLPSILNADDFNTISVHGERDQLTYKGWPMYYFGQDEAKGDNKGISFPNPGVWPIVNTGSAEAPEASNKG</sequence>
<dbReference type="PANTHER" id="PTHR39335:SF1">
    <property type="entry name" value="BLL4220 PROTEIN"/>
    <property type="match status" value="1"/>
</dbReference>
<feature type="region of interest" description="Disordered" evidence="1">
    <location>
        <begin position="19"/>
        <end position="40"/>
    </location>
</feature>
<proteinExistence type="predicted"/>
<evidence type="ECO:0000256" key="2">
    <source>
        <dbReference type="SAM" id="SignalP"/>
    </source>
</evidence>
<reference evidence="3 4" key="1">
    <citation type="submission" date="2018-10" db="EMBL/GenBank/DDBJ databases">
        <title>Sinomicrobium pectinilyticum sp. nov., a pectinase-producing bacterium isolated from alkaline and saline soil, and emended description of the genus Sinomicrobium.</title>
        <authorList>
            <person name="Cheng B."/>
            <person name="Li C."/>
            <person name="Lai Q."/>
            <person name="Du M."/>
            <person name="Shao Z."/>
            <person name="Xu P."/>
            <person name="Yang C."/>
        </authorList>
    </citation>
    <scope>NUCLEOTIDE SEQUENCE [LARGE SCALE GENOMIC DNA]</scope>
    <source>
        <strain evidence="3 4">5DNS001</strain>
    </source>
</reference>
<gene>
    <name evidence="3" type="ORF">ED312_09475</name>
</gene>
<protein>
    <recommendedName>
        <fullName evidence="5">Secreted repeat protein with Y-X4-D motif</fullName>
    </recommendedName>
</protein>
<dbReference type="InterPro" id="IPR005297">
    <property type="entry name" value="Lipoprotein_repeat"/>
</dbReference>
<keyword evidence="2" id="KW-0732">Signal</keyword>
<dbReference type="GO" id="GO:0043448">
    <property type="term" value="P:alkane catabolic process"/>
    <property type="evidence" value="ECO:0007669"/>
    <property type="project" value="TreeGrafter"/>
</dbReference>
<keyword evidence="4" id="KW-1185">Reference proteome</keyword>
<name>A0A3N0EJK1_SINP1</name>
<comment type="caution">
    <text evidence="3">The sequence shown here is derived from an EMBL/GenBank/DDBJ whole genome shotgun (WGS) entry which is preliminary data.</text>
</comment>
<organism evidence="3 4">
    <name type="scientific">Sinomicrobium pectinilyticum</name>
    <dbReference type="NCBI Taxonomy" id="1084421"/>
    <lineage>
        <taxon>Bacteria</taxon>
        <taxon>Pseudomonadati</taxon>
        <taxon>Bacteroidota</taxon>
        <taxon>Flavobacteriia</taxon>
        <taxon>Flavobacteriales</taxon>
        <taxon>Flavobacteriaceae</taxon>
        <taxon>Sinomicrobium</taxon>
    </lineage>
</organism>
<dbReference type="OrthoDB" id="597632at2"/>
<feature type="signal peptide" evidence="2">
    <location>
        <begin position="1"/>
        <end position="19"/>
    </location>
</feature>
<evidence type="ECO:0000313" key="4">
    <source>
        <dbReference type="Proteomes" id="UP000267469"/>
    </source>
</evidence>
<dbReference type="PANTHER" id="PTHR39335">
    <property type="entry name" value="BLL4220 PROTEIN"/>
    <property type="match status" value="1"/>
</dbReference>
<evidence type="ECO:0000256" key="1">
    <source>
        <dbReference type="SAM" id="MobiDB-lite"/>
    </source>
</evidence>
<dbReference type="RefSeq" id="WP_123215766.1">
    <property type="nucleotide sequence ID" value="NZ_RJTM01000068.1"/>
</dbReference>
<dbReference type="AlphaFoldDB" id="A0A3N0EJK1"/>
<evidence type="ECO:0008006" key="5">
    <source>
        <dbReference type="Google" id="ProtNLM"/>
    </source>
</evidence>
<dbReference type="EMBL" id="RJTM01000068">
    <property type="protein sequence ID" value="RNL87849.1"/>
    <property type="molecule type" value="Genomic_DNA"/>
</dbReference>
<accession>A0A3N0EJK1</accession>
<feature type="chain" id="PRO_5017943111" description="Secreted repeat protein with Y-X4-D motif" evidence="2">
    <location>
        <begin position="20"/>
        <end position="289"/>
    </location>
</feature>
<dbReference type="Proteomes" id="UP000267469">
    <property type="component" value="Unassembled WGS sequence"/>
</dbReference>
<evidence type="ECO:0000313" key="3">
    <source>
        <dbReference type="EMBL" id="RNL87849.1"/>
    </source>
</evidence>